<evidence type="ECO:0000256" key="1">
    <source>
        <dbReference type="SAM" id="MobiDB-lite"/>
    </source>
</evidence>
<keyword evidence="3" id="KW-1185">Reference proteome</keyword>
<evidence type="ECO:0000313" key="2">
    <source>
        <dbReference type="EMBL" id="ABU79538.1"/>
    </source>
</evidence>
<accession>A7ME39</accession>
<dbReference type="HOGENOM" id="CLU_2971806_0_0_6"/>
<reference evidence="2 3" key="1">
    <citation type="journal article" date="2010" name="PLoS ONE">
        <title>Genome sequence of Cronobacter sakazakii BAA-894 and comparative genomic hybridization analysis with other Cronobacter species.</title>
        <authorList>
            <person name="Kucerova E."/>
            <person name="Clifton S.W."/>
            <person name="Xia X.Q."/>
            <person name="Long F."/>
            <person name="Porwollik S."/>
            <person name="Fulton L."/>
            <person name="Fronick C."/>
            <person name="Minx P."/>
            <person name="Kyung K."/>
            <person name="Warren W."/>
            <person name="Fulton R."/>
            <person name="Feng D."/>
            <person name="Wollam A."/>
            <person name="Shah N."/>
            <person name="Bhonagiri V."/>
            <person name="Nash W.E."/>
            <person name="Hallsworth-Pepin K."/>
            <person name="Wilson R.K."/>
            <person name="McClelland M."/>
            <person name="Forsythe S.J."/>
        </authorList>
    </citation>
    <scope>NUCLEOTIDE SEQUENCE [LARGE SCALE GENOMIC DNA]</scope>
    <source>
        <strain evidence="2 3">ATCC BAA-894</strain>
    </source>
</reference>
<dbReference type="Proteomes" id="UP000000260">
    <property type="component" value="Chromosome"/>
</dbReference>
<proteinExistence type="predicted"/>
<name>A7ME39_CROS8</name>
<feature type="region of interest" description="Disordered" evidence="1">
    <location>
        <begin position="1"/>
        <end position="20"/>
    </location>
</feature>
<dbReference type="AlphaFoldDB" id="A7ME39"/>
<sequence>MKPSGLWRSRNKKPGQPGFACHSETTSQEVVFYCSAQAYYWSAAGPQPPIIFEIEIAG</sequence>
<dbReference type="EMBL" id="CP000783">
    <property type="protein sequence ID" value="ABU79538.1"/>
    <property type="molecule type" value="Genomic_DNA"/>
</dbReference>
<evidence type="ECO:0000313" key="3">
    <source>
        <dbReference type="Proteomes" id="UP000000260"/>
    </source>
</evidence>
<organism evidence="2 3">
    <name type="scientific">Cronobacter sakazakii (strain ATCC BAA-894)</name>
    <name type="common">Enterobacter sakazakii</name>
    <dbReference type="NCBI Taxonomy" id="290339"/>
    <lineage>
        <taxon>Bacteria</taxon>
        <taxon>Pseudomonadati</taxon>
        <taxon>Pseudomonadota</taxon>
        <taxon>Gammaproteobacteria</taxon>
        <taxon>Enterobacterales</taxon>
        <taxon>Enterobacteriaceae</taxon>
        <taxon>Cronobacter</taxon>
    </lineage>
</organism>
<dbReference type="KEGG" id="esa:ESA_04359"/>
<gene>
    <name evidence="2" type="ordered locus">ESA_04359</name>
</gene>
<protein>
    <submittedName>
        <fullName evidence="2">Uncharacterized protein</fullName>
    </submittedName>
</protein>